<evidence type="ECO:0000313" key="3">
    <source>
        <dbReference type="Proteomes" id="UP000777265"/>
    </source>
</evidence>
<reference evidence="2" key="1">
    <citation type="journal article" date="2020" name="Biotechnol. Biofuels">
        <title>New insights from the biogas microbiome by comprehensive genome-resolved metagenomics of nearly 1600 species originating from multiple anaerobic digesters.</title>
        <authorList>
            <person name="Campanaro S."/>
            <person name="Treu L."/>
            <person name="Rodriguez-R L.M."/>
            <person name="Kovalovszki A."/>
            <person name="Ziels R.M."/>
            <person name="Maus I."/>
            <person name="Zhu X."/>
            <person name="Kougias P.G."/>
            <person name="Basile A."/>
            <person name="Luo G."/>
            <person name="Schluter A."/>
            <person name="Konstantinidis K.T."/>
            <person name="Angelidaki I."/>
        </authorList>
    </citation>
    <scope>NUCLEOTIDE SEQUENCE</scope>
    <source>
        <strain evidence="2">AS06rmzACSIP_7</strain>
    </source>
</reference>
<evidence type="ECO:0000313" key="2">
    <source>
        <dbReference type="EMBL" id="NLW34319.1"/>
    </source>
</evidence>
<reference evidence="2" key="2">
    <citation type="submission" date="2020-01" db="EMBL/GenBank/DDBJ databases">
        <authorList>
            <person name="Campanaro S."/>
        </authorList>
    </citation>
    <scope>NUCLEOTIDE SEQUENCE</scope>
    <source>
        <strain evidence="2">AS06rmzACSIP_7</strain>
    </source>
</reference>
<feature type="domain" description="Pyridoxamine 5'-phosphate oxidase N-terminal" evidence="1">
    <location>
        <begin position="4"/>
        <end position="92"/>
    </location>
</feature>
<sequence>MNKEEIISFVNANPTCYLATVEGDAPHVRAVGMYKADERGILIQLSTTKGMYRELTGNPKVELCFNGDGKVVRISGTAEFIEDQGLKEEVVKARPFLKGLVDAQGHDVIKIFRVANAVATVWTMATNLEPRKFIKL</sequence>
<dbReference type="EMBL" id="JAAYEE010000039">
    <property type="protein sequence ID" value="NLW34319.1"/>
    <property type="molecule type" value="Genomic_DNA"/>
</dbReference>
<evidence type="ECO:0000259" key="1">
    <source>
        <dbReference type="Pfam" id="PF01243"/>
    </source>
</evidence>
<proteinExistence type="predicted"/>
<dbReference type="InterPro" id="IPR011576">
    <property type="entry name" value="Pyridox_Oxase_N"/>
</dbReference>
<organism evidence="2 3">
    <name type="scientific">Syntrophorhabdus aromaticivorans</name>
    <dbReference type="NCBI Taxonomy" id="328301"/>
    <lineage>
        <taxon>Bacteria</taxon>
        <taxon>Pseudomonadati</taxon>
        <taxon>Thermodesulfobacteriota</taxon>
        <taxon>Syntrophorhabdia</taxon>
        <taxon>Syntrophorhabdales</taxon>
        <taxon>Syntrophorhabdaceae</taxon>
        <taxon>Syntrophorhabdus</taxon>
    </lineage>
</organism>
<dbReference type="SUPFAM" id="SSF50475">
    <property type="entry name" value="FMN-binding split barrel"/>
    <property type="match status" value="1"/>
</dbReference>
<gene>
    <name evidence="2" type="ORF">GXY80_02390</name>
</gene>
<dbReference type="STRING" id="909663.GCA_000512235_01166"/>
<comment type="caution">
    <text evidence="2">The sequence shown here is derived from an EMBL/GenBank/DDBJ whole genome shotgun (WGS) entry which is preliminary data.</text>
</comment>
<dbReference type="InterPro" id="IPR012349">
    <property type="entry name" value="Split_barrel_FMN-bd"/>
</dbReference>
<dbReference type="Gene3D" id="2.30.110.10">
    <property type="entry name" value="Electron Transport, Fmn-binding Protein, Chain A"/>
    <property type="match status" value="1"/>
</dbReference>
<dbReference type="AlphaFoldDB" id="A0A351U6Q9"/>
<accession>A0A351U6Q9</accession>
<dbReference type="PANTHER" id="PTHR34818">
    <property type="entry name" value="PROTEIN BLI-3"/>
    <property type="match status" value="1"/>
</dbReference>
<dbReference type="Pfam" id="PF01243">
    <property type="entry name" value="PNPOx_N"/>
    <property type="match status" value="1"/>
</dbReference>
<protein>
    <submittedName>
        <fullName evidence="2">Pyridoxamine 5'-phosphate oxidase family protein</fullName>
    </submittedName>
</protein>
<name>A0A351U6Q9_9BACT</name>
<dbReference type="InterPro" id="IPR052917">
    <property type="entry name" value="Stress-Dev_Protein"/>
</dbReference>
<dbReference type="PANTHER" id="PTHR34818:SF1">
    <property type="entry name" value="PROTEIN BLI-3"/>
    <property type="match status" value="1"/>
</dbReference>
<dbReference type="Proteomes" id="UP000777265">
    <property type="component" value="Unassembled WGS sequence"/>
</dbReference>